<dbReference type="AlphaFoldDB" id="A0A4R1R4M5"/>
<protein>
    <submittedName>
        <fullName evidence="3">Flagellum-specific peptidoglycan hydrolase FlgJ</fullName>
    </submittedName>
</protein>
<dbReference type="Gene3D" id="3.40.630.40">
    <property type="entry name" value="Zn-dependent exopeptidases"/>
    <property type="match status" value="1"/>
</dbReference>
<dbReference type="Pfam" id="PF01832">
    <property type="entry name" value="Glucosaminidase"/>
    <property type="match status" value="1"/>
</dbReference>
<evidence type="ECO:0000256" key="1">
    <source>
        <dbReference type="ARBA" id="ARBA00022801"/>
    </source>
</evidence>
<dbReference type="CDD" id="cd02696">
    <property type="entry name" value="MurNAc-LAA"/>
    <property type="match status" value="1"/>
</dbReference>
<dbReference type="InterPro" id="IPR007730">
    <property type="entry name" value="SPOR-like_dom"/>
</dbReference>
<dbReference type="PANTHER" id="PTHR33308:SF9">
    <property type="entry name" value="PEPTIDOGLYCAN HYDROLASE FLGJ"/>
    <property type="match status" value="1"/>
</dbReference>
<dbReference type="GO" id="GO:0042834">
    <property type="term" value="F:peptidoglycan binding"/>
    <property type="evidence" value="ECO:0007669"/>
    <property type="project" value="InterPro"/>
</dbReference>
<dbReference type="SUPFAM" id="SSF53187">
    <property type="entry name" value="Zn-dependent exopeptidases"/>
    <property type="match status" value="1"/>
</dbReference>
<dbReference type="Gene3D" id="4.10.80.30">
    <property type="entry name" value="DNA polymerase, domain 6"/>
    <property type="match status" value="1"/>
</dbReference>
<dbReference type="PROSITE" id="PS51724">
    <property type="entry name" value="SPOR"/>
    <property type="match status" value="1"/>
</dbReference>
<reference evidence="3 4" key="1">
    <citation type="submission" date="2019-03" db="EMBL/GenBank/DDBJ databases">
        <title>Genomic Encyclopedia of Type Strains, Phase IV (KMG-IV): sequencing the most valuable type-strain genomes for metagenomic binning, comparative biology and taxonomic classification.</title>
        <authorList>
            <person name="Goeker M."/>
        </authorList>
    </citation>
    <scope>NUCLEOTIDE SEQUENCE [LARGE SCALE GENOMIC DNA]</scope>
    <source>
        <strain evidence="3 4">DSM 100556</strain>
    </source>
</reference>
<dbReference type="OrthoDB" id="5344211at2"/>
<gene>
    <name evidence="3" type="ORF">EDD76_102105</name>
</gene>
<organism evidence="3 4">
    <name type="scientific">Kineothrix alysoides</name>
    <dbReference type="NCBI Taxonomy" id="1469948"/>
    <lineage>
        <taxon>Bacteria</taxon>
        <taxon>Bacillati</taxon>
        <taxon>Bacillota</taxon>
        <taxon>Clostridia</taxon>
        <taxon>Lachnospirales</taxon>
        <taxon>Lachnospiraceae</taxon>
        <taxon>Kineothrix</taxon>
    </lineage>
</organism>
<dbReference type="InterPro" id="IPR002901">
    <property type="entry name" value="MGlyc_endo_b_GlcNAc-like_dom"/>
</dbReference>
<feature type="domain" description="SPOR" evidence="2">
    <location>
        <begin position="355"/>
        <end position="401"/>
    </location>
</feature>
<dbReference type="EMBL" id="SLUO01000002">
    <property type="protein sequence ID" value="TCL60409.1"/>
    <property type="molecule type" value="Genomic_DNA"/>
</dbReference>
<proteinExistence type="predicted"/>
<evidence type="ECO:0000313" key="3">
    <source>
        <dbReference type="EMBL" id="TCL60409.1"/>
    </source>
</evidence>
<dbReference type="Pfam" id="PF05036">
    <property type="entry name" value="SPOR"/>
    <property type="match status" value="1"/>
</dbReference>
<comment type="caution">
    <text evidence="3">The sequence shown here is derived from an EMBL/GenBank/DDBJ whole genome shotgun (WGS) entry which is preliminary data.</text>
</comment>
<keyword evidence="1 3" id="KW-0378">Hydrolase</keyword>
<dbReference type="STRING" id="1469948.GCA_000732725_00142"/>
<dbReference type="InterPro" id="IPR002508">
    <property type="entry name" value="MurNAc-LAA_cat"/>
</dbReference>
<dbReference type="GO" id="GO:0009253">
    <property type="term" value="P:peptidoglycan catabolic process"/>
    <property type="evidence" value="ECO:0007669"/>
    <property type="project" value="InterPro"/>
</dbReference>
<dbReference type="RefSeq" id="WP_051869218.1">
    <property type="nucleotide sequence ID" value="NZ_JPNB01000001.1"/>
</dbReference>
<evidence type="ECO:0000259" key="2">
    <source>
        <dbReference type="PROSITE" id="PS51724"/>
    </source>
</evidence>
<accession>A0A4R1R4M5</accession>
<dbReference type="Proteomes" id="UP000295718">
    <property type="component" value="Unassembled WGS sequence"/>
</dbReference>
<dbReference type="PANTHER" id="PTHR33308">
    <property type="entry name" value="PEPTIDOGLYCAN HYDROLASE FLGJ"/>
    <property type="match status" value="1"/>
</dbReference>
<keyword evidence="4" id="KW-1185">Reference proteome</keyword>
<name>A0A4R1R4M5_9FIRM</name>
<dbReference type="Gene3D" id="1.10.530.10">
    <property type="match status" value="1"/>
</dbReference>
<sequence>MTIGINCGHTIGGAGYGAVGLIKESNHTRLVGYALMEKLKAAGVKVVDCTIDEANTQAEYLAAAVALGNREDLDWFISLHFNASAAHTGQGVEVYTYEGRQYQDALDVCSNIAAYGFKNRGVKAGTGLYVIKNTKAKAMLIEVCFCDNQADVDLYNRIGGADTIAQAIFNGIYDYVVKPEDMSAEKHDIPLEDFMEFVGEVARQDWLDRKIMLPSVVVAQAIKESARGTSELAQKANALFGIKKNGWTGKTYRKAATEQRSDGSYYTVDNTEWRSYGSWKESILDHNTYIAERSTDGGKTLRYGPVIGREEYVLACQYLQDLGYATSLTYAESLINDYIEKYNLTRFDTADDEIAPEGKLWIVQLGAYKSRNNAESFIRKLETMGVISMLKLYDTNEEASM</sequence>
<dbReference type="InterPro" id="IPR051056">
    <property type="entry name" value="Glycosyl_Hydrolase_73"/>
</dbReference>
<dbReference type="SMART" id="SM00047">
    <property type="entry name" value="LYZ2"/>
    <property type="match status" value="1"/>
</dbReference>
<dbReference type="GO" id="GO:0004040">
    <property type="term" value="F:amidase activity"/>
    <property type="evidence" value="ECO:0007669"/>
    <property type="project" value="InterPro"/>
</dbReference>
<dbReference type="SMART" id="SM00646">
    <property type="entry name" value="Ami_3"/>
    <property type="match status" value="1"/>
</dbReference>
<dbReference type="GO" id="GO:0008745">
    <property type="term" value="F:N-acetylmuramoyl-L-alanine amidase activity"/>
    <property type="evidence" value="ECO:0007669"/>
    <property type="project" value="InterPro"/>
</dbReference>
<evidence type="ECO:0000313" key="4">
    <source>
        <dbReference type="Proteomes" id="UP000295718"/>
    </source>
</evidence>
<dbReference type="Pfam" id="PF01520">
    <property type="entry name" value="Amidase_3"/>
    <property type="match status" value="1"/>
</dbReference>